<feature type="transmembrane region" description="Helical" evidence="10">
    <location>
        <begin position="195"/>
        <end position="213"/>
    </location>
</feature>
<evidence type="ECO:0000256" key="8">
    <source>
        <dbReference type="ARBA" id="ARBA00023177"/>
    </source>
</evidence>
<feature type="transmembrane region" description="Helical" evidence="10">
    <location>
        <begin position="312"/>
        <end position="331"/>
    </location>
</feature>
<sequence>MNTGDTVFMFVATVMVMLMTPGLALFYGGMVRSKNVLSTTMHSYSAMAIVSIQWILIGYSLSFGPDWHGLIGTFDWFGLNGVSYAPNPDYSSTIPHNLFMMFQLMFAILTPALISGAFAERMRFSAFLIFILLWTTIVYNPVAHWVWGVGGWLRELGALDFAGGNVVHITSGVAGLVLAIFLGKRKNINGSSPHHLPFTMLGAGLLWFGWFGFNVGSALSLNDVALTTFINTNIAAAAAALTWMLSEWFFQSKPTAMGAACGVVSGLVAITPACGFVTPFSALLIGAIGGVLCFGAVFFLKTKFGYDDTLDAFGCHGIGGTWGGIATGLFATTTVNSDGANGLFYGNAALLLKQLVAIGATYAFTIIMTYAIIKAINFFLPVRVDEHEEHMGLDISMHGEKAYEYTERVN</sequence>
<dbReference type="EMBL" id="CP119629">
    <property type="protein sequence ID" value="WES08035.1"/>
    <property type="molecule type" value="Genomic_DNA"/>
</dbReference>
<dbReference type="InterPro" id="IPR001905">
    <property type="entry name" value="Ammonium_transpt"/>
</dbReference>
<dbReference type="AlphaFoldDB" id="A0AAX3QDA1"/>
<feature type="transmembrane region" description="Helical" evidence="10">
    <location>
        <begin position="98"/>
        <end position="119"/>
    </location>
</feature>
<keyword evidence="6 10" id="KW-1133">Transmembrane helix</keyword>
<feature type="transmembrane region" description="Helical" evidence="10">
    <location>
        <begin position="256"/>
        <end position="273"/>
    </location>
</feature>
<dbReference type="GO" id="GO:0005886">
    <property type="term" value="C:plasma membrane"/>
    <property type="evidence" value="ECO:0007669"/>
    <property type="project" value="UniProtKB-SubCell"/>
</dbReference>
<organism evidence="12 13">
    <name type="scientific">Bacillus paranthracis</name>
    <dbReference type="NCBI Taxonomy" id="2026186"/>
    <lineage>
        <taxon>Bacteria</taxon>
        <taxon>Bacillati</taxon>
        <taxon>Bacillota</taxon>
        <taxon>Bacilli</taxon>
        <taxon>Bacillales</taxon>
        <taxon>Bacillaceae</taxon>
        <taxon>Bacillus</taxon>
        <taxon>Bacillus cereus group</taxon>
    </lineage>
</organism>
<evidence type="ECO:0000256" key="4">
    <source>
        <dbReference type="ARBA" id="ARBA00022475"/>
    </source>
</evidence>
<evidence type="ECO:0000256" key="1">
    <source>
        <dbReference type="ARBA" id="ARBA00004651"/>
    </source>
</evidence>
<feature type="transmembrane region" description="Helical" evidence="10">
    <location>
        <begin position="351"/>
        <end position="373"/>
    </location>
</feature>
<gene>
    <name evidence="12" type="ORF">P3K65_06105</name>
</gene>
<evidence type="ECO:0000256" key="10">
    <source>
        <dbReference type="RuleBase" id="RU362002"/>
    </source>
</evidence>
<dbReference type="PANTHER" id="PTHR43029">
    <property type="entry name" value="AMMONIUM TRANSPORTER MEP2"/>
    <property type="match status" value="1"/>
</dbReference>
<feature type="transmembrane region" description="Helical" evidence="10">
    <location>
        <begin position="225"/>
        <end position="244"/>
    </location>
</feature>
<keyword evidence="3 10" id="KW-0813">Transport</keyword>
<evidence type="ECO:0000256" key="6">
    <source>
        <dbReference type="ARBA" id="ARBA00022989"/>
    </source>
</evidence>
<evidence type="ECO:0000256" key="7">
    <source>
        <dbReference type="ARBA" id="ARBA00023136"/>
    </source>
</evidence>
<keyword evidence="8 10" id="KW-0924">Ammonia transport</keyword>
<dbReference type="NCBIfam" id="TIGR00836">
    <property type="entry name" value="amt"/>
    <property type="match status" value="1"/>
</dbReference>
<dbReference type="Proteomes" id="UP001221092">
    <property type="component" value="Chromosome"/>
</dbReference>
<dbReference type="InterPro" id="IPR029020">
    <property type="entry name" value="Ammonium/urea_transptr"/>
</dbReference>
<keyword evidence="5 10" id="KW-0812">Transmembrane</keyword>
<dbReference type="RefSeq" id="WP_001091645.1">
    <property type="nucleotide sequence ID" value="NZ_CP119629.1"/>
</dbReference>
<comment type="subcellular location">
    <subcellularLocation>
        <location evidence="1 10">Cell membrane</location>
        <topology evidence="1 10">Multi-pass membrane protein</topology>
    </subcellularLocation>
</comment>
<dbReference type="FunFam" id="1.10.3430.10:FF:000007">
    <property type="entry name" value="Ammonium transporter"/>
    <property type="match status" value="1"/>
</dbReference>
<dbReference type="SUPFAM" id="SSF111352">
    <property type="entry name" value="Ammonium transporter"/>
    <property type="match status" value="1"/>
</dbReference>
<name>A0AAX3QDA1_9BACI</name>
<proteinExistence type="inferred from homology"/>
<comment type="similarity">
    <text evidence="2 10">Belongs to the ammonia transporter channel (TC 1.A.11.2) family.</text>
</comment>
<evidence type="ECO:0000259" key="11">
    <source>
        <dbReference type="Pfam" id="PF00909"/>
    </source>
</evidence>
<evidence type="ECO:0000313" key="12">
    <source>
        <dbReference type="EMBL" id="WES08035.1"/>
    </source>
</evidence>
<evidence type="ECO:0000256" key="3">
    <source>
        <dbReference type="ARBA" id="ARBA00022448"/>
    </source>
</evidence>
<accession>A0AAX3QDA1</accession>
<dbReference type="GO" id="GO:0008519">
    <property type="term" value="F:ammonium channel activity"/>
    <property type="evidence" value="ECO:0007669"/>
    <property type="project" value="InterPro"/>
</dbReference>
<dbReference type="InterPro" id="IPR024041">
    <property type="entry name" value="NH4_transpt_AmtB-like_dom"/>
</dbReference>
<feature type="transmembrane region" description="Helical" evidence="10">
    <location>
        <begin position="166"/>
        <end position="183"/>
    </location>
</feature>
<keyword evidence="4" id="KW-1003">Cell membrane</keyword>
<protein>
    <recommendedName>
        <fullName evidence="9 10">Ammonium transporter</fullName>
    </recommendedName>
</protein>
<dbReference type="Pfam" id="PF00909">
    <property type="entry name" value="Ammonium_transp"/>
    <property type="match status" value="1"/>
</dbReference>
<feature type="transmembrane region" description="Helical" evidence="10">
    <location>
        <begin position="41"/>
        <end position="61"/>
    </location>
</feature>
<feature type="transmembrane region" description="Helical" evidence="10">
    <location>
        <begin position="279"/>
        <end position="300"/>
    </location>
</feature>
<feature type="transmembrane region" description="Helical" evidence="10">
    <location>
        <begin position="126"/>
        <end position="146"/>
    </location>
</feature>
<evidence type="ECO:0000256" key="5">
    <source>
        <dbReference type="ARBA" id="ARBA00022692"/>
    </source>
</evidence>
<dbReference type="Gene3D" id="1.10.3430.10">
    <property type="entry name" value="Ammonium transporter AmtB like domains"/>
    <property type="match status" value="1"/>
</dbReference>
<reference evidence="12" key="1">
    <citation type="submission" date="2023-03" db="EMBL/GenBank/DDBJ databases">
        <authorList>
            <person name="Liu Z."/>
        </authorList>
    </citation>
    <scope>NUCLEOTIDE SEQUENCE</scope>
    <source>
        <strain evidence="12">Bc006</strain>
    </source>
</reference>
<feature type="transmembrane region" description="Helical" evidence="10">
    <location>
        <begin position="6"/>
        <end position="29"/>
    </location>
</feature>
<evidence type="ECO:0000313" key="13">
    <source>
        <dbReference type="Proteomes" id="UP001221092"/>
    </source>
</evidence>
<dbReference type="InterPro" id="IPR018047">
    <property type="entry name" value="Ammonium_transpt_CS"/>
</dbReference>
<dbReference type="PROSITE" id="PS01219">
    <property type="entry name" value="AMMONIUM_TRANSP"/>
    <property type="match status" value="1"/>
</dbReference>
<evidence type="ECO:0000256" key="9">
    <source>
        <dbReference type="ARBA" id="ARBA00050025"/>
    </source>
</evidence>
<evidence type="ECO:0000256" key="2">
    <source>
        <dbReference type="ARBA" id="ARBA00005887"/>
    </source>
</evidence>
<feature type="domain" description="Ammonium transporter AmtB-like" evidence="11">
    <location>
        <begin position="7"/>
        <end position="403"/>
    </location>
</feature>
<dbReference type="PANTHER" id="PTHR43029:SF10">
    <property type="entry name" value="AMMONIUM TRANSPORTER MEP2"/>
    <property type="match status" value="1"/>
</dbReference>
<keyword evidence="7 10" id="KW-0472">Membrane</keyword>